<protein>
    <submittedName>
        <fullName evidence="8">UDP-2,3-diacylglucosamine hydrolase</fullName>
    </submittedName>
</protein>
<evidence type="ECO:0000256" key="2">
    <source>
        <dbReference type="ARBA" id="ARBA00022519"/>
    </source>
</evidence>
<dbReference type="InterPro" id="IPR029052">
    <property type="entry name" value="Metallo-depent_PP-like"/>
</dbReference>
<dbReference type="PANTHER" id="PTHR34990:SF1">
    <property type="entry name" value="UDP-2,3-DIACYLGLUCOSAMINE HYDROLASE"/>
    <property type="match status" value="1"/>
</dbReference>
<reference evidence="9" key="1">
    <citation type="submission" date="2017-02" db="EMBL/GenBank/DDBJ databases">
        <authorList>
            <person name="Varghese N."/>
            <person name="Submissions S."/>
        </authorList>
    </citation>
    <scope>NUCLEOTIDE SEQUENCE [LARGE SCALE GENOMIC DNA]</scope>
    <source>
        <strain evidence="9">DSM 24967</strain>
    </source>
</reference>
<dbReference type="GO" id="GO:0046872">
    <property type="term" value="F:metal ion binding"/>
    <property type="evidence" value="ECO:0007669"/>
    <property type="project" value="UniProtKB-KW"/>
</dbReference>
<dbReference type="InterPro" id="IPR004843">
    <property type="entry name" value="Calcineurin-like_PHP"/>
</dbReference>
<evidence type="ECO:0000256" key="5">
    <source>
        <dbReference type="ARBA" id="ARBA00023136"/>
    </source>
</evidence>
<evidence type="ECO:0000313" key="8">
    <source>
        <dbReference type="EMBL" id="SKB73341.1"/>
    </source>
</evidence>
<name>A0A1T5DP16_9BACT</name>
<dbReference type="RefSeq" id="WP_079683977.1">
    <property type="nucleotide sequence ID" value="NZ_FUYQ01000020.1"/>
</dbReference>
<keyword evidence="2" id="KW-0997">Cell inner membrane</keyword>
<keyword evidence="1" id="KW-1003">Cell membrane</keyword>
<dbReference type="GO" id="GO:0009245">
    <property type="term" value="P:lipid A biosynthetic process"/>
    <property type="evidence" value="ECO:0007669"/>
    <property type="project" value="TreeGrafter"/>
</dbReference>
<evidence type="ECO:0000313" key="9">
    <source>
        <dbReference type="Proteomes" id="UP000190852"/>
    </source>
</evidence>
<evidence type="ECO:0000256" key="4">
    <source>
        <dbReference type="ARBA" id="ARBA00022801"/>
    </source>
</evidence>
<evidence type="ECO:0000259" key="7">
    <source>
        <dbReference type="Pfam" id="PF00149"/>
    </source>
</evidence>
<organism evidence="8 9">
    <name type="scientific">Parabacteroides chartae</name>
    <dbReference type="NCBI Taxonomy" id="1037355"/>
    <lineage>
        <taxon>Bacteria</taxon>
        <taxon>Pseudomonadati</taxon>
        <taxon>Bacteroidota</taxon>
        <taxon>Bacteroidia</taxon>
        <taxon>Bacteroidales</taxon>
        <taxon>Tannerellaceae</taxon>
        <taxon>Parabacteroides</taxon>
    </lineage>
</organism>
<keyword evidence="3" id="KW-0479">Metal-binding</keyword>
<dbReference type="CDD" id="cd07398">
    <property type="entry name" value="MPP_YbbF-LpxH"/>
    <property type="match status" value="1"/>
</dbReference>
<dbReference type="GO" id="GO:0016020">
    <property type="term" value="C:membrane"/>
    <property type="evidence" value="ECO:0007669"/>
    <property type="project" value="GOC"/>
</dbReference>
<dbReference type="EMBL" id="FUYQ01000020">
    <property type="protein sequence ID" value="SKB73341.1"/>
    <property type="molecule type" value="Genomic_DNA"/>
</dbReference>
<dbReference type="AlphaFoldDB" id="A0A1T5DP16"/>
<evidence type="ECO:0000256" key="1">
    <source>
        <dbReference type="ARBA" id="ARBA00022475"/>
    </source>
</evidence>
<gene>
    <name evidence="8" type="ORF">SAMN05660349_02544</name>
</gene>
<dbReference type="Pfam" id="PF00149">
    <property type="entry name" value="Metallophos"/>
    <property type="match status" value="1"/>
</dbReference>
<dbReference type="SUPFAM" id="SSF56300">
    <property type="entry name" value="Metallo-dependent phosphatases"/>
    <property type="match status" value="1"/>
</dbReference>
<dbReference type="GO" id="GO:0008758">
    <property type="term" value="F:UDP-2,3-diacylglucosamine hydrolase activity"/>
    <property type="evidence" value="ECO:0007669"/>
    <property type="project" value="TreeGrafter"/>
</dbReference>
<proteinExistence type="predicted"/>
<keyword evidence="5" id="KW-0472">Membrane</keyword>
<accession>A0A1T5DP16</accession>
<evidence type="ECO:0000256" key="6">
    <source>
        <dbReference type="ARBA" id="ARBA00023211"/>
    </source>
</evidence>
<sequence>MGKGNKIYFISDAHLGARFHRDPRAIENKLVRWLDSIKEDAAALYLLGDMFDYWYEYKYVVPKGHVRFLGKLAELSDRGIEIHFFIGNHDIWMFDYLEKEIGAIIHREPITVDLLGKRFFLAHGDEVDNRSLAFRFIRSLFRNKFCQWLYAGIHPRWSFGFAMGWSLSSRKSGLDRVDKYEGEASEYLVAFSKEYLQTHPDINFFIFGHRHVMLDLQLTHTSRMLIGGDWMQFFSYIEWDGTTLFLDQFEG</sequence>
<keyword evidence="9" id="KW-1185">Reference proteome</keyword>
<evidence type="ECO:0000256" key="3">
    <source>
        <dbReference type="ARBA" id="ARBA00022723"/>
    </source>
</evidence>
<dbReference type="Proteomes" id="UP000190852">
    <property type="component" value="Unassembled WGS sequence"/>
</dbReference>
<dbReference type="InterPro" id="IPR043461">
    <property type="entry name" value="LpxH-like"/>
</dbReference>
<dbReference type="Gene3D" id="3.60.21.10">
    <property type="match status" value="1"/>
</dbReference>
<dbReference type="PANTHER" id="PTHR34990">
    <property type="entry name" value="UDP-2,3-DIACYLGLUCOSAMINE HYDROLASE-RELATED"/>
    <property type="match status" value="1"/>
</dbReference>
<keyword evidence="4 8" id="KW-0378">Hydrolase</keyword>
<keyword evidence="6" id="KW-0464">Manganese</keyword>
<feature type="domain" description="Calcineurin-like phosphoesterase" evidence="7">
    <location>
        <begin position="6"/>
        <end position="212"/>
    </location>
</feature>